<dbReference type="EMBL" id="CP048620">
    <property type="protein sequence ID" value="QPJ65073.1"/>
    <property type="molecule type" value="Genomic_DNA"/>
</dbReference>
<name>A0A7T0G386_9BACT</name>
<dbReference type="KEGG" id="nva:G3M78_06600"/>
<proteinExistence type="predicted"/>
<dbReference type="InterPro" id="IPR011989">
    <property type="entry name" value="ARM-like"/>
</dbReference>
<reference evidence="2" key="1">
    <citation type="submission" date="2020-02" db="EMBL/GenBank/DDBJ databases">
        <title>Genomic and physiological characterization of two novel Nitrospinaceae genera.</title>
        <authorList>
            <person name="Mueller A.J."/>
            <person name="Jung M.-Y."/>
            <person name="Strachan C.R."/>
            <person name="Herbold C.W."/>
            <person name="Kirkegaard R.H."/>
            <person name="Daims H."/>
        </authorList>
    </citation>
    <scope>NUCLEOTIDE SEQUENCE [LARGE SCALE GENOMIC DNA]</scope>
</reference>
<accession>A0A7T0G386</accession>
<evidence type="ECO:0000313" key="2">
    <source>
        <dbReference type="Proteomes" id="UP000594464"/>
    </source>
</evidence>
<dbReference type="Proteomes" id="UP000594464">
    <property type="component" value="Chromosome"/>
</dbReference>
<organism evidence="1 2">
    <name type="scientific">Candidatus Nitrohelix vancouverensis</name>
    <dbReference type="NCBI Taxonomy" id="2705534"/>
    <lineage>
        <taxon>Bacteria</taxon>
        <taxon>Pseudomonadati</taxon>
        <taxon>Nitrospinota/Tectimicrobiota group</taxon>
        <taxon>Nitrospinota</taxon>
        <taxon>Nitrospinia</taxon>
        <taxon>Nitrospinales</taxon>
        <taxon>Nitrospinaceae</taxon>
        <taxon>Candidatus Nitrohelix</taxon>
    </lineage>
</organism>
<protein>
    <recommendedName>
        <fullName evidence="3">HEAT repeat domain-containing protein</fullName>
    </recommendedName>
</protein>
<dbReference type="SUPFAM" id="SSF48371">
    <property type="entry name" value="ARM repeat"/>
    <property type="match status" value="1"/>
</dbReference>
<sequence length="242" mass="26906">MRFYSLVIGFLAAALVIGGMLWLFGKDAPGNAPSRPDVPASKKWIPPEGDAESLADKYTVEELLQRWNRWPENPKKESLHLTYAKALALYGTAAYPALDSLGKKVKHENPNLRRAVMGELMGIGEDGVSYLVDALQRWPETPGANDVDTHIRWDAAEYLAKAAESQVDIYEAIPALRETLLNGKAYVFTRNYAAQALMNNGSDEALSALEEAKTWFYDQQGGIGVEETRILRNINSYLSSRK</sequence>
<evidence type="ECO:0008006" key="3">
    <source>
        <dbReference type="Google" id="ProtNLM"/>
    </source>
</evidence>
<evidence type="ECO:0000313" key="1">
    <source>
        <dbReference type="EMBL" id="QPJ65073.1"/>
    </source>
</evidence>
<dbReference type="InterPro" id="IPR016024">
    <property type="entry name" value="ARM-type_fold"/>
</dbReference>
<gene>
    <name evidence="1" type="ORF">G3M78_06600</name>
</gene>
<dbReference type="AlphaFoldDB" id="A0A7T0G386"/>
<dbReference type="Gene3D" id="1.25.10.10">
    <property type="entry name" value="Leucine-rich Repeat Variant"/>
    <property type="match status" value="1"/>
</dbReference>